<evidence type="ECO:0000259" key="2">
    <source>
        <dbReference type="Pfam" id="PF18902"/>
    </source>
</evidence>
<dbReference type="STRING" id="56780.SYN_02571"/>
<dbReference type="KEGG" id="sat:SYN_02571"/>
<evidence type="ECO:0000256" key="1">
    <source>
        <dbReference type="SAM" id="Phobius"/>
    </source>
</evidence>
<keyword evidence="1" id="KW-1133">Transmembrane helix</keyword>
<feature type="domain" description="DUF5658" evidence="2">
    <location>
        <begin position="72"/>
        <end position="153"/>
    </location>
</feature>
<keyword evidence="1" id="KW-0472">Membrane</keyword>
<dbReference type="HOGENOM" id="CLU_1517179_0_0_7"/>
<feature type="transmembrane region" description="Helical" evidence="1">
    <location>
        <begin position="107"/>
        <end position="125"/>
    </location>
</feature>
<feature type="transmembrane region" description="Helical" evidence="1">
    <location>
        <begin position="56"/>
        <end position="79"/>
    </location>
</feature>
<dbReference type="AlphaFoldDB" id="Q2LQF3"/>
<dbReference type="Proteomes" id="UP000001933">
    <property type="component" value="Chromosome"/>
</dbReference>
<reference evidence="3 4" key="1">
    <citation type="journal article" date="2007" name="Proc. Natl. Acad. Sci. U.S.A.">
        <title>The genome of Syntrophus aciditrophicus: life at the thermodynamic limit of microbial growth.</title>
        <authorList>
            <person name="McInerney M.J."/>
            <person name="Rohlin L."/>
            <person name="Mouttaki H."/>
            <person name="Kim U."/>
            <person name="Krupp R.S."/>
            <person name="Rios-Hernandez L."/>
            <person name="Sieber J."/>
            <person name="Struchtemeyer C.G."/>
            <person name="Bhattacharyya A."/>
            <person name="Campbell J.W."/>
            <person name="Gunsalus R.P."/>
        </authorList>
    </citation>
    <scope>NUCLEOTIDE SEQUENCE [LARGE SCALE GENOMIC DNA]</scope>
    <source>
        <strain evidence="3 4">SB</strain>
    </source>
</reference>
<proteinExistence type="predicted"/>
<keyword evidence="4" id="KW-1185">Reference proteome</keyword>
<accession>Q2LQF3</accession>
<dbReference type="InParanoid" id="Q2LQF3"/>
<name>Q2LQF3_SYNAS</name>
<gene>
    <name evidence="3" type="ORF">SYN_02571</name>
</gene>
<keyword evidence="1" id="KW-0812">Transmembrane</keyword>
<dbReference type="EMBL" id="CP000252">
    <property type="protein sequence ID" value="ABC76086.1"/>
    <property type="molecule type" value="Genomic_DNA"/>
</dbReference>
<feature type="transmembrane region" description="Helical" evidence="1">
    <location>
        <begin position="131"/>
        <end position="150"/>
    </location>
</feature>
<evidence type="ECO:0000313" key="4">
    <source>
        <dbReference type="Proteomes" id="UP000001933"/>
    </source>
</evidence>
<evidence type="ECO:0000313" key="3">
    <source>
        <dbReference type="EMBL" id="ABC76086.1"/>
    </source>
</evidence>
<organism evidence="3 4">
    <name type="scientific">Syntrophus aciditrophicus (strain SB)</name>
    <dbReference type="NCBI Taxonomy" id="56780"/>
    <lineage>
        <taxon>Bacteria</taxon>
        <taxon>Pseudomonadati</taxon>
        <taxon>Thermodesulfobacteriota</taxon>
        <taxon>Syntrophia</taxon>
        <taxon>Syntrophales</taxon>
        <taxon>Syntrophaceae</taxon>
        <taxon>Syntrophus</taxon>
    </lineage>
</organism>
<dbReference type="InterPro" id="IPR043717">
    <property type="entry name" value="DUF5658"/>
</dbReference>
<sequence length="177" mass="19783">MTEHFPARFAALLCYKNNLGSACGLIYMITYAQSSRLTARPLFFGWLWKIFRGGGIYGSHIMKAALFAVTLLIIILNILDVYTTRLALEQGGYEANPLVRFLMRNHLFIPVKAAVVTAVIMLMAASDQHTALLTGVFCCLIYLAIVGNNFRTLRHLKKRSSHHAVPVVRASQKKTLL</sequence>
<dbReference type="Pfam" id="PF18902">
    <property type="entry name" value="DUF5658"/>
    <property type="match status" value="1"/>
</dbReference>
<protein>
    <submittedName>
        <fullName evidence="3">Hypothetical membrane protein</fullName>
    </submittedName>
</protein>